<evidence type="ECO:0000259" key="1">
    <source>
        <dbReference type="Pfam" id="PF14832"/>
    </source>
</evidence>
<name>A0A2U3P7U1_9MYCO</name>
<evidence type="ECO:0000313" key="3">
    <source>
        <dbReference type="Proteomes" id="UP000240424"/>
    </source>
</evidence>
<gene>
    <name evidence="2" type="ORF">MNAB215_2011</name>
</gene>
<dbReference type="RefSeq" id="WP_077078728.1">
    <property type="nucleotide sequence ID" value="NZ_FUEZ01000004.1"/>
</dbReference>
<dbReference type="InterPro" id="IPR014347">
    <property type="entry name" value="Tautomerase/MIF_sf"/>
</dbReference>
<dbReference type="Proteomes" id="UP000240424">
    <property type="component" value="Unassembled WGS sequence"/>
</dbReference>
<reference evidence="2 3" key="1">
    <citation type="submission" date="2017-01" db="EMBL/GenBank/DDBJ databases">
        <authorList>
            <consortium name="Urmite Genomes"/>
        </authorList>
    </citation>
    <scope>NUCLEOTIDE SEQUENCE [LARGE SCALE GENOMIC DNA]</scope>
    <source>
        <strain evidence="2 3">AB215</strain>
    </source>
</reference>
<accession>A0A2U3P7U1</accession>
<dbReference type="Gene3D" id="3.30.429.10">
    <property type="entry name" value="Macrophage Migration Inhibitory Factor"/>
    <property type="match status" value="1"/>
</dbReference>
<dbReference type="OrthoDB" id="118855at2"/>
<dbReference type="Pfam" id="PF14832">
    <property type="entry name" value="Tautomerase_3"/>
    <property type="match status" value="1"/>
</dbReference>
<dbReference type="SUPFAM" id="SSF55331">
    <property type="entry name" value="Tautomerase/MIF"/>
    <property type="match status" value="1"/>
</dbReference>
<dbReference type="AlphaFoldDB" id="A0A2U3P7U1"/>
<feature type="domain" description="Tautomerase cis-CaaD-like" evidence="1">
    <location>
        <begin position="1"/>
        <end position="127"/>
    </location>
</feature>
<sequence length="139" mass="14636">MPLYQIVNQEGLLSDTQRAEIAAGVTDIHLDLAGGLRQFVNVVFQEYRTGLGFNAGIIGAPMVIAGNIRAGREQAVKTAMMEAISALVIRVSNISPKDLTVSIADVKASNAMEGGHVLPEPGEEAAWLAKVGPLLGLTK</sequence>
<protein>
    <recommendedName>
        <fullName evidence="1">Tautomerase cis-CaaD-like domain-containing protein</fullName>
    </recommendedName>
</protein>
<dbReference type="STRING" id="1841861.GCA_900157365_00328"/>
<evidence type="ECO:0000313" key="2">
    <source>
        <dbReference type="EMBL" id="SPM39818.1"/>
    </source>
</evidence>
<dbReference type="InterPro" id="IPR028116">
    <property type="entry name" value="Cis-CaaD-like"/>
</dbReference>
<proteinExistence type="predicted"/>
<dbReference type="EMBL" id="FUEZ01000004">
    <property type="protein sequence ID" value="SPM39818.1"/>
    <property type="molecule type" value="Genomic_DNA"/>
</dbReference>
<organism evidence="2 3">
    <name type="scientific">Mycobacterium numidiamassiliense</name>
    <dbReference type="NCBI Taxonomy" id="1841861"/>
    <lineage>
        <taxon>Bacteria</taxon>
        <taxon>Bacillati</taxon>
        <taxon>Actinomycetota</taxon>
        <taxon>Actinomycetes</taxon>
        <taxon>Mycobacteriales</taxon>
        <taxon>Mycobacteriaceae</taxon>
        <taxon>Mycobacterium</taxon>
    </lineage>
</organism>
<keyword evidence="3" id="KW-1185">Reference proteome</keyword>